<name>A0A8S5QPV7_9CAUD</name>
<proteinExistence type="predicted"/>
<evidence type="ECO:0000313" key="1">
    <source>
        <dbReference type="EMBL" id="DAE21026.1"/>
    </source>
</evidence>
<protein>
    <submittedName>
        <fullName evidence="1">Uncharacterized protein</fullName>
    </submittedName>
</protein>
<reference evidence="1" key="1">
    <citation type="journal article" date="2021" name="Proc. Natl. Acad. Sci. U.S.A.">
        <title>A Catalog of Tens of Thousands of Viruses from Human Metagenomes Reveals Hidden Associations with Chronic Diseases.</title>
        <authorList>
            <person name="Tisza M.J."/>
            <person name="Buck C.B."/>
        </authorList>
    </citation>
    <scope>NUCLEOTIDE SEQUENCE</scope>
    <source>
        <strain evidence="1">Ct8LX107</strain>
    </source>
</reference>
<dbReference type="EMBL" id="BK015706">
    <property type="protein sequence ID" value="DAE21026.1"/>
    <property type="molecule type" value="Genomic_DNA"/>
</dbReference>
<sequence length="92" mass="10908">MKLKMKDVITREGYECLTAEERRAQLKVEQAKECSGWRRFPGTCSALVERIPADWWDKYSAEHIGEVMRLLKAAYDDGRQYPSPDEWQRRKD</sequence>
<organism evidence="1">
    <name type="scientific">Siphoviridae sp. ct8LX107</name>
    <dbReference type="NCBI Taxonomy" id="2826169"/>
    <lineage>
        <taxon>Viruses</taxon>
        <taxon>Duplodnaviria</taxon>
        <taxon>Heunggongvirae</taxon>
        <taxon>Uroviricota</taxon>
        <taxon>Caudoviricetes</taxon>
    </lineage>
</organism>
<accession>A0A8S5QPV7</accession>